<proteinExistence type="predicted"/>
<dbReference type="PANTHER" id="PTHR11243:SF38">
    <property type="entry name" value="GROWTH FACTOR RECEPTOR-BOUND PROTEIN 14-LIKE ISOFORM X1"/>
    <property type="match status" value="1"/>
</dbReference>
<dbReference type="InterPro" id="IPR029071">
    <property type="entry name" value="Ubiquitin-like_domsf"/>
</dbReference>
<dbReference type="InterPro" id="IPR039664">
    <property type="entry name" value="GRB/APBB1IP"/>
</dbReference>
<feature type="domain" description="Ras-associating" evidence="1">
    <location>
        <begin position="1"/>
        <end position="87"/>
    </location>
</feature>
<dbReference type="SUPFAM" id="SSF54236">
    <property type="entry name" value="Ubiquitin-like"/>
    <property type="match status" value="1"/>
</dbReference>
<sequence>ELVFHNDDGSCQLVVVERNLCTSDLCQLLALKNRVAKDMNWTIMEQWPDLGLERCLEDHEEVLQVHHSMDILGSISDKRFVFRKDFRKYEFFHSPQQFFPADMLDLTQCEEQLLEPHALQMFVSSAEECPVIGSSVWVREANKQVWSKVFMVLKDSTLYISHKVQVTSKLLRKTTNK</sequence>
<dbReference type="GO" id="GO:0048699">
    <property type="term" value="P:generation of neurons"/>
    <property type="evidence" value="ECO:0007669"/>
    <property type="project" value="UniProtKB-ARBA"/>
</dbReference>
<reference evidence="2" key="2">
    <citation type="submission" date="2023-05" db="EMBL/GenBank/DDBJ databases">
        <authorList>
            <person name="Fouks B."/>
        </authorList>
    </citation>
    <scope>NUCLEOTIDE SEQUENCE</scope>
    <source>
        <strain evidence="2">Stay&amp;Tobe</strain>
        <tissue evidence="2">Testes</tissue>
    </source>
</reference>
<keyword evidence="3" id="KW-1185">Reference proteome</keyword>
<protein>
    <recommendedName>
        <fullName evidence="1">Ras-associating domain-containing protein</fullName>
    </recommendedName>
</protein>
<dbReference type="Proteomes" id="UP001233999">
    <property type="component" value="Unassembled WGS sequence"/>
</dbReference>
<evidence type="ECO:0000313" key="3">
    <source>
        <dbReference type="Proteomes" id="UP001233999"/>
    </source>
</evidence>
<dbReference type="PROSITE" id="PS50200">
    <property type="entry name" value="RA"/>
    <property type="match status" value="1"/>
</dbReference>
<dbReference type="InterPro" id="IPR000159">
    <property type="entry name" value="RA_dom"/>
</dbReference>
<reference evidence="2" key="1">
    <citation type="journal article" date="2023" name="IScience">
        <title>Live-bearing cockroach genome reveals convergent evolutionary mechanisms linked to viviparity in insects and beyond.</title>
        <authorList>
            <person name="Fouks B."/>
            <person name="Harrison M.C."/>
            <person name="Mikhailova A.A."/>
            <person name="Marchal E."/>
            <person name="English S."/>
            <person name="Carruthers M."/>
            <person name="Jennings E.C."/>
            <person name="Chiamaka E.L."/>
            <person name="Frigard R.A."/>
            <person name="Pippel M."/>
            <person name="Attardo G.M."/>
            <person name="Benoit J.B."/>
            <person name="Bornberg-Bauer E."/>
            <person name="Tobe S.S."/>
        </authorList>
    </citation>
    <scope>NUCLEOTIDE SEQUENCE</scope>
    <source>
        <strain evidence="2">Stay&amp;Tobe</strain>
    </source>
</reference>
<feature type="non-terminal residue" evidence="2">
    <location>
        <position position="177"/>
    </location>
</feature>
<organism evidence="2 3">
    <name type="scientific">Diploptera punctata</name>
    <name type="common">Pacific beetle cockroach</name>
    <dbReference type="NCBI Taxonomy" id="6984"/>
    <lineage>
        <taxon>Eukaryota</taxon>
        <taxon>Metazoa</taxon>
        <taxon>Ecdysozoa</taxon>
        <taxon>Arthropoda</taxon>
        <taxon>Hexapoda</taxon>
        <taxon>Insecta</taxon>
        <taxon>Pterygota</taxon>
        <taxon>Neoptera</taxon>
        <taxon>Polyneoptera</taxon>
        <taxon>Dictyoptera</taxon>
        <taxon>Blattodea</taxon>
        <taxon>Blaberoidea</taxon>
        <taxon>Blaberidae</taxon>
        <taxon>Diplopterinae</taxon>
        <taxon>Diploptera</taxon>
    </lineage>
</organism>
<dbReference type="GO" id="GO:0071944">
    <property type="term" value="C:cell periphery"/>
    <property type="evidence" value="ECO:0007669"/>
    <property type="project" value="UniProtKB-ARBA"/>
</dbReference>
<dbReference type="GO" id="GO:0007165">
    <property type="term" value="P:signal transduction"/>
    <property type="evidence" value="ECO:0007669"/>
    <property type="project" value="InterPro"/>
</dbReference>
<dbReference type="SMART" id="SM00314">
    <property type="entry name" value="RA"/>
    <property type="match status" value="1"/>
</dbReference>
<evidence type="ECO:0000313" key="2">
    <source>
        <dbReference type="EMBL" id="KAJ9592585.1"/>
    </source>
</evidence>
<dbReference type="Gene3D" id="3.10.20.90">
    <property type="entry name" value="Phosphatidylinositol 3-kinase Catalytic Subunit, Chain A, domain 1"/>
    <property type="match status" value="1"/>
</dbReference>
<dbReference type="PANTHER" id="PTHR11243">
    <property type="entry name" value="GROWTH FACTOR RECEPTOR-BOUND PROTEIN"/>
    <property type="match status" value="1"/>
</dbReference>
<dbReference type="EMBL" id="JASPKZ010003829">
    <property type="protein sequence ID" value="KAJ9592585.1"/>
    <property type="molecule type" value="Genomic_DNA"/>
</dbReference>
<dbReference type="InterPro" id="IPR011993">
    <property type="entry name" value="PH-like_dom_sf"/>
</dbReference>
<dbReference type="AlphaFoldDB" id="A0AAD8EJ73"/>
<accession>A0AAD8EJ73</accession>
<dbReference type="Gene3D" id="2.30.29.30">
    <property type="entry name" value="Pleckstrin-homology domain (PH domain)/Phosphotyrosine-binding domain (PTB)"/>
    <property type="match status" value="1"/>
</dbReference>
<comment type="caution">
    <text evidence="2">The sequence shown here is derived from an EMBL/GenBank/DDBJ whole genome shotgun (WGS) entry which is preliminary data.</text>
</comment>
<evidence type="ECO:0000259" key="1">
    <source>
        <dbReference type="PROSITE" id="PS50200"/>
    </source>
</evidence>
<dbReference type="Pfam" id="PF21989">
    <property type="entry name" value="RA_2"/>
    <property type="match status" value="1"/>
</dbReference>
<name>A0AAD8EJ73_DIPPU</name>
<gene>
    <name evidence="2" type="ORF">L9F63_015723</name>
</gene>
<feature type="non-terminal residue" evidence="2">
    <location>
        <position position="1"/>
    </location>
</feature>